<keyword evidence="4 7" id="KW-1133">Transmembrane helix</keyword>
<sequence length="252" mass="27514">MTTEIQQEKGSSSSKRGGEETGSHVSITPKLKQWIEKIASDAGEGNASEELRLKCEDYLQTPPRCVPLSVVQRVADYASGRREQGKTPKARNSYLDDFLAGAKWFFAEGPPLPKRDRDSESTVERIRNDAANREYERMTKNLGGTLAKKSGEGIGSFAADLKSANKEAIAAFNCLLSVIGAFVFAYFATGMVVEDNVIAQVMVAVVVSTIVAAADVYFLIKKLHHDELKASGLDKPTKIPTAFDLHKKSKDV</sequence>
<evidence type="ECO:0000313" key="9">
    <source>
        <dbReference type="Proteomes" id="UP000192578"/>
    </source>
</evidence>
<keyword evidence="2 7" id="KW-0812">Transmembrane</keyword>
<evidence type="ECO:0000256" key="5">
    <source>
        <dbReference type="ARBA" id="ARBA00023136"/>
    </source>
</evidence>
<feature type="region of interest" description="Disordered" evidence="6">
    <location>
        <begin position="1"/>
        <end position="28"/>
    </location>
</feature>
<gene>
    <name evidence="8" type="ORF">BV898_07954</name>
</gene>
<dbReference type="PANTHER" id="PTHR31394">
    <property type="entry name" value="TRANSMEMBRANE PROTEIN 199"/>
    <property type="match status" value="1"/>
</dbReference>
<dbReference type="PANTHER" id="PTHR31394:SF1">
    <property type="entry name" value="TRANSMEMBRANE PROTEIN 199"/>
    <property type="match status" value="1"/>
</dbReference>
<keyword evidence="3" id="KW-0256">Endoplasmic reticulum</keyword>
<keyword evidence="5 7" id="KW-0472">Membrane</keyword>
<evidence type="ECO:0000256" key="3">
    <source>
        <dbReference type="ARBA" id="ARBA00022824"/>
    </source>
</evidence>
<evidence type="ECO:0000256" key="4">
    <source>
        <dbReference type="ARBA" id="ARBA00022989"/>
    </source>
</evidence>
<evidence type="ECO:0000256" key="6">
    <source>
        <dbReference type="SAM" id="MobiDB-lite"/>
    </source>
</evidence>
<evidence type="ECO:0000256" key="1">
    <source>
        <dbReference type="ARBA" id="ARBA00004477"/>
    </source>
</evidence>
<dbReference type="GO" id="GO:0070072">
    <property type="term" value="P:vacuolar proton-transporting V-type ATPase complex assembly"/>
    <property type="evidence" value="ECO:0007669"/>
    <property type="project" value="InterPro"/>
</dbReference>
<reference evidence="9" key="1">
    <citation type="submission" date="2017-01" db="EMBL/GenBank/DDBJ databases">
        <title>Comparative genomics of anhydrobiosis in the tardigrade Hypsibius dujardini.</title>
        <authorList>
            <person name="Yoshida Y."/>
            <person name="Koutsovoulos G."/>
            <person name="Laetsch D."/>
            <person name="Stevens L."/>
            <person name="Kumar S."/>
            <person name="Horikawa D."/>
            <person name="Ishino K."/>
            <person name="Komine S."/>
            <person name="Tomita M."/>
            <person name="Blaxter M."/>
            <person name="Arakawa K."/>
        </authorList>
    </citation>
    <scope>NUCLEOTIDE SEQUENCE [LARGE SCALE GENOMIC DNA]</scope>
    <source>
        <strain evidence="9">Z151</strain>
    </source>
</reference>
<organism evidence="8 9">
    <name type="scientific">Hypsibius exemplaris</name>
    <name type="common">Freshwater tardigrade</name>
    <dbReference type="NCBI Taxonomy" id="2072580"/>
    <lineage>
        <taxon>Eukaryota</taxon>
        <taxon>Metazoa</taxon>
        <taxon>Ecdysozoa</taxon>
        <taxon>Tardigrada</taxon>
        <taxon>Eutardigrada</taxon>
        <taxon>Parachela</taxon>
        <taxon>Hypsibioidea</taxon>
        <taxon>Hypsibiidae</taxon>
        <taxon>Hypsibius</taxon>
    </lineage>
</organism>
<protein>
    <recommendedName>
        <fullName evidence="10">Transmembrane protein 199</fullName>
    </recommendedName>
</protein>
<dbReference type="Proteomes" id="UP000192578">
    <property type="component" value="Unassembled WGS sequence"/>
</dbReference>
<evidence type="ECO:0000313" key="8">
    <source>
        <dbReference type="EMBL" id="OQV18013.1"/>
    </source>
</evidence>
<dbReference type="OrthoDB" id="19981at2759"/>
<name>A0A1W0WS90_HYPEX</name>
<dbReference type="Pfam" id="PF11712">
    <property type="entry name" value="Vma12"/>
    <property type="match status" value="1"/>
</dbReference>
<evidence type="ECO:0008006" key="10">
    <source>
        <dbReference type="Google" id="ProtNLM"/>
    </source>
</evidence>
<evidence type="ECO:0000256" key="2">
    <source>
        <dbReference type="ARBA" id="ARBA00022692"/>
    </source>
</evidence>
<accession>A0A1W0WS90</accession>
<comment type="subcellular location">
    <subcellularLocation>
        <location evidence="1">Endoplasmic reticulum membrane</location>
        <topology evidence="1">Multi-pass membrane protein</topology>
    </subcellularLocation>
</comment>
<feature type="transmembrane region" description="Helical" evidence="7">
    <location>
        <begin position="197"/>
        <end position="220"/>
    </location>
</feature>
<dbReference type="GO" id="GO:0005789">
    <property type="term" value="C:endoplasmic reticulum membrane"/>
    <property type="evidence" value="ECO:0007669"/>
    <property type="project" value="UniProtKB-SubCell"/>
</dbReference>
<proteinExistence type="predicted"/>
<evidence type="ECO:0000256" key="7">
    <source>
        <dbReference type="SAM" id="Phobius"/>
    </source>
</evidence>
<dbReference type="AlphaFoldDB" id="A0A1W0WS90"/>
<keyword evidence="9" id="KW-1185">Reference proteome</keyword>
<dbReference type="EMBL" id="MTYJ01000054">
    <property type="protein sequence ID" value="OQV18013.1"/>
    <property type="molecule type" value="Genomic_DNA"/>
</dbReference>
<feature type="transmembrane region" description="Helical" evidence="7">
    <location>
        <begin position="170"/>
        <end position="191"/>
    </location>
</feature>
<comment type="caution">
    <text evidence="8">The sequence shown here is derived from an EMBL/GenBank/DDBJ whole genome shotgun (WGS) entry which is preliminary data.</text>
</comment>
<dbReference type="InterPro" id="IPR021013">
    <property type="entry name" value="ATPase_Vma12"/>
</dbReference>